<dbReference type="Proteomes" id="UP001232536">
    <property type="component" value="Unassembled WGS sequence"/>
</dbReference>
<organism evidence="2 3">
    <name type="scientific">Actinotalea lenta</name>
    <dbReference type="NCBI Taxonomy" id="3064654"/>
    <lineage>
        <taxon>Bacteria</taxon>
        <taxon>Bacillati</taxon>
        <taxon>Actinomycetota</taxon>
        <taxon>Actinomycetes</taxon>
        <taxon>Micrococcales</taxon>
        <taxon>Cellulomonadaceae</taxon>
        <taxon>Actinotalea</taxon>
    </lineage>
</organism>
<dbReference type="EMBL" id="JAUQYP010000001">
    <property type="protein sequence ID" value="MDO8106064.1"/>
    <property type="molecule type" value="Genomic_DNA"/>
</dbReference>
<evidence type="ECO:0000313" key="2">
    <source>
        <dbReference type="EMBL" id="MDO8106064.1"/>
    </source>
</evidence>
<comment type="caution">
    <text evidence="2">The sequence shown here is derived from an EMBL/GenBank/DDBJ whole genome shotgun (WGS) entry which is preliminary data.</text>
</comment>
<keyword evidence="3" id="KW-1185">Reference proteome</keyword>
<accession>A0ABT9D5J8</accession>
<feature type="region of interest" description="Disordered" evidence="1">
    <location>
        <begin position="1"/>
        <end position="21"/>
    </location>
</feature>
<reference evidence="2 3" key="1">
    <citation type="submission" date="2023-07" db="EMBL/GenBank/DDBJ databases">
        <title>Description of novel actinomycetes strains, isolated from tidal flat sediment.</title>
        <authorList>
            <person name="Lu C."/>
        </authorList>
    </citation>
    <scope>NUCLEOTIDE SEQUENCE [LARGE SCALE GENOMIC DNA]</scope>
    <source>
        <strain evidence="2 3">SYSU T00b441</strain>
    </source>
</reference>
<proteinExistence type="predicted"/>
<sequence>MSAPTVPSRGTSAYLHGAHPLRGHPVTYRITPMERQPGSPAGFLVEEAAGDLGVEDAWESTERSRLLMTAGQVRELVQRVTFHRPR</sequence>
<evidence type="ECO:0000313" key="3">
    <source>
        <dbReference type="Proteomes" id="UP001232536"/>
    </source>
</evidence>
<name>A0ABT9D5J8_9CELL</name>
<protein>
    <submittedName>
        <fullName evidence="2">Uncharacterized protein</fullName>
    </submittedName>
</protein>
<dbReference type="RefSeq" id="WP_304599757.1">
    <property type="nucleotide sequence ID" value="NZ_JAUQYO010000002.1"/>
</dbReference>
<gene>
    <name evidence="2" type="ORF">Q6348_02505</name>
</gene>
<evidence type="ECO:0000256" key="1">
    <source>
        <dbReference type="SAM" id="MobiDB-lite"/>
    </source>
</evidence>